<reference evidence="3" key="1">
    <citation type="journal article" date="2019" name="Int. J. Syst. Evol. Microbiol.">
        <title>The Global Catalogue of Microorganisms (GCM) 10K type strain sequencing project: providing services to taxonomists for standard genome sequencing and annotation.</title>
        <authorList>
            <consortium name="The Broad Institute Genomics Platform"/>
            <consortium name="The Broad Institute Genome Sequencing Center for Infectious Disease"/>
            <person name="Wu L."/>
            <person name="Ma J."/>
        </authorList>
    </citation>
    <scope>NUCLEOTIDE SEQUENCE [LARGE SCALE GENOMIC DNA]</scope>
    <source>
        <strain evidence="3">CGMCC 1.8985</strain>
    </source>
</reference>
<keyword evidence="3" id="KW-1185">Reference proteome</keyword>
<feature type="compositionally biased region" description="Basic and acidic residues" evidence="1">
    <location>
        <begin position="221"/>
        <end position="232"/>
    </location>
</feature>
<accession>A0ABQ2EDE7</accession>
<feature type="compositionally biased region" description="Pro residues" evidence="1">
    <location>
        <begin position="243"/>
        <end position="253"/>
    </location>
</feature>
<feature type="compositionally biased region" description="Acidic residues" evidence="1">
    <location>
        <begin position="211"/>
        <end position="220"/>
    </location>
</feature>
<dbReference type="EMBL" id="BMME01000001">
    <property type="protein sequence ID" value="GGK04118.1"/>
    <property type="molecule type" value="Genomic_DNA"/>
</dbReference>
<dbReference type="Proteomes" id="UP000599009">
    <property type="component" value="Unassembled WGS sequence"/>
</dbReference>
<feature type="region of interest" description="Disordered" evidence="1">
    <location>
        <begin position="193"/>
        <end position="253"/>
    </location>
</feature>
<evidence type="ECO:0000313" key="2">
    <source>
        <dbReference type="EMBL" id="GGK04118.1"/>
    </source>
</evidence>
<organism evidence="2 3">
    <name type="scientific">Luteimonas terricola</name>
    <dbReference type="NCBI Taxonomy" id="645597"/>
    <lineage>
        <taxon>Bacteria</taxon>
        <taxon>Pseudomonadati</taxon>
        <taxon>Pseudomonadota</taxon>
        <taxon>Gammaproteobacteria</taxon>
        <taxon>Lysobacterales</taxon>
        <taxon>Lysobacteraceae</taxon>
        <taxon>Luteimonas</taxon>
    </lineage>
</organism>
<proteinExistence type="predicted"/>
<gene>
    <name evidence="2" type="ORF">GCM10011394_11400</name>
</gene>
<evidence type="ECO:0000313" key="3">
    <source>
        <dbReference type="Proteomes" id="UP000599009"/>
    </source>
</evidence>
<comment type="caution">
    <text evidence="2">The sequence shown here is derived from an EMBL/GenBank/DDBJ whole genome shotgun (WGS) entry which is preliminary data.</text>
</comment>
<sequence>MVVVLLLVLPWFGYRHVRDWIGPRAGPEVDAAPALTPAESSPPSRQPPTALLAAEAVGPAAAVAADEVEAIGRDARAGDGEAATARLADLGAQVHRDALLADRGSAVRREEARRGLAAMPGVRGAGWVDRMTLLLLVSSRSAGHATLSEACRRLAAHGDVSGLAVRVQEVAADAPAAASLQAECRPGTAAAAPATLHGVPGASLRVPETGADAEAEDPEAAAERRRREEESLRILSENTPALPLSPPDPRVDP</sequence>
<name>A0ABQ2EDE7_9GAMM</name>
<protein>
    <submittedName>
        <fullName evidence="2">Uncharacterized protein</fullName>
    </submittedName>
</protein>
<evidence type="ECO:0000256" key="1">
    <source>
        <dbReference type="SAM" id="MobiDB-lite"/>
    </source>
</evidence>